<comment type="caution">
    <text evidence="2">The sequence shown here is derived from an EMBL/GenBank/DDBJ whole genome shotgun (WGS) entry which is preliminary data.</text>
</comment>
<accession>A0A9X1QYC5</accession>
<dbReference type="SUPFAM" id="SSF53756">
    <property type="entry name" value="UDP-Glycosyltransferase/glycogen phosphorylase"/>
    <property type="match status" value="1"/>
</dbReference>
<name>A0A9X1QYC5_9FLAO</name>
<dbReference type="Pfam" id="PF13524">
    <property type="entry name" value="Glyco_trans_1_2"/>
    <property type="match status" value="1"/>
</dbReference>
<dbReference type="Proteomes" id="UP001139461">
    <property type="component" value="Unassembled WGS sequence"/>
</dbReference>
<sequence>MKILLVGEYSRLHNSLKEGLLALGHEVTLVSTGDAFKNYPSDILLKRNFNSGILKKVKIGLYRLFGLDITSLSLKNQFFEQKEKFKGFDAVQFINESSFGILPKYEKEIISYLKKNNKNLFLLSCGTDYTSVKYAFEKKFRYSIFDPLFNGKVSEKEFYPALKYLKPEFEDLHNFILKNVKGVAASDFDYAIPLMGTEKYFGLIPNPINTKKLQFQPISSKGKINIFHGINRENYFKKGNDYFEAALEKILQKYSSKVEVITVENVPYLEYIEKYNSAHILLDQVFAYDQGYNALEAMAKGKVVFTGAETEFLERFNLKEDEVCINTLPDVDYLVEKLENLILHPEKLATISINARQFIEREHDYVSIAKKYVAFWDAD</sequence>
<keyword evidence="3" id="KW-1185">Reference proteome</keyword>
<dbReference type="InterPro" id="IPR055259">
    <property type="entry name" value="YkvP/CgeB_Glyco_trans-like"/>
</dbReference>
<evidence type="ECO:0000259" key="1">
    <source>
        <dbReference type="Pfam" id="PF13524"/>
    </source>
</evidence>
<reference evidence="2" key="1">
    <citation type="submission" date="2021-09" db="EMBL/GenBank/DDBJ databases">
        <title>Genome of Aequorivita sp. strain F47161.</title>
        <authorList>
            <person name="Wang Y."/>
        </authorList>
    </citation>
    <scope>NUCLEOTIDE SEQUENCE</scope>
    <source>
        <strain evidence="2">F47161</strain>
    </source>
</reference>
<evidence type="ECO:0000313" key="2">
    <source>
        <dbReference type="EMBL" id="MCG2419602.1"/>
    </source>
</evidence>
<feature type="domain" description="Spore protein YkvP/CgeB glycosyl transferase-like" evidence="1">
    <location>
        <begin position="259"/>
        <end position="372"/>
    </location>
</feature>
<dbReference type="Gene3D" id="3.40.50.2000">
    <property type="entry name" value="Glycogen Phosphorylase B"/>
    <property type="match status" value="1"/>
</dbReference>
<dbReference type="EMBL" id="JAIRBA010000022">
    <property type="protein sequence ID" value="MCG2419602.1"/>
    <property type="molecule type" value="Genomic_DNA"/>
</dbReference>
<evidence type="ECO:0000313" key="3">
    <source>
        <dbReference type="Proteomes" id="UP001139461"/>
    </source>
</evidence>
<dbReference type="AlphaFoldDB" id="A0A9X1QYC5"/>
<gene>
    <name evidence="2" type="ORF">K8089_11260</name>
</gene>
<proteinExistence type="predicted"/>
<protein>
    <submittedName>
        <fullName evidence="2">Glycosyltransferase</fullName>
    </submittedName>
</protein>
<dbReference type="RefSeq" id="WP_237603390.1">
    <property type="nucleotide sequence ID" value="NZ_JAIRBA010000022.1"/>
</dbReference>
<organism evidence="2 3">
    <name type="scientific">Aequorivita vitellina</name>
    <dbReference type="NCBI Taxonomy" id="2874475"/>
    <lineage>
        <taxon>Bacteria</taxon>
        <taxon>Pseudomonadati</taxon>
        <taxon>Bacteroidota</taxon>
        <taxon>Flavobacteriia</taxon>
        <taxon>Flavobacteriales</taxon>
        <taxon>Flavobacteriaceae</taxon>
        <taxon>Aequorivita</taxon>
    </lineage>
</organism>